<accession>A0AAD6I8G7</accession>
<protein>
    <recommendedName>
        <fullName evidence="8">Rhodopsin domain-containing protein</fullName>
    </recommendedName>
</protein>
<dbReference type="AlphaFoldDB" id="A0AAD6I8G7"/>
<comment type="caution">
    <text evidence="9">The sequence shown here is derived from an EMBL/GenBank/DDBJ whole genome shotgun (WGS) entry which is preliminary data.</text>
</comment>
<organism evidence="9 10">
    <name type="scientific">Penicillium canescens</name>
    <dbReference type="NCBI Taxonomy" id="5083"/>
    <lineage>
        <taxon>Eukaryota</taxon>
        <taxon>Fungi</taxon>
        <taxon>Dikarya</taxon>
        <taxon>Ascomycota</taxon>
        <taxon>Pezizomycotina</taxon>
        <taxon>Eurotiomycetes</taxon>
        <taxon>Eurotiomycetidae</taxon>
        <taxon>Eurotiales</taxon>
        <taxon>Aspergillaceae</taxon>
        <taxon>Penicillium</taxon>
    </lineage>
</organism>
<evidence type="ECO:0000313" key="9">
    <source>
        <dbReference type="EMBL" id="KAJ6035608.1"/>
    </source>
</evidence>
<keyword evidence="4 7" id="KW-0472">Membrane</keyword>
<evidence type="ECO:0000256" key="7">
    <source>
        <dbReference type="SAM" id="Phobius"/>
    </source>
</evidence>
<dbReference type="InterPro" id="IPR049326">
    <property type="entry name" value="Rhodopsin_dom_fungi"/>
</dbReference>
<evidence type="ECO:0000313" key="10">
    <source>
        <dbReference type="Proteomes" id="UP001219568"/>
    </source>
</evidence>
<dbReference type="GO" id="GO:0016020">
    <property type="term" value="C:membrane"/>
    <property type="evidence" value="ECO:0007669"/>
    <property type="project" value="UniProtKB-SubCell"/>
</dbReference>
<feature type="compositionally biased region" description="Polar residues" evidence="6">
    <location>
        <begin position="288"/>
        <end position="309"/>
    </location>
</feature>
<gene>
    <name evidence="9" type="ORF">N7460_009783</name>
</gene>
<comment type="subcellular location">
    <subcellularLocation>
        <location evidence="1">Membrane</location>
        <topology evidence="1">Multi-pass membrane protein</topology>
    </subcellularLocation>
</comment>
<dbReference type="Pfam" id="PF20684">
    <property type="entry name" value="Fung_rhodopsin"/>
    <property type="match status" value="1"/>
</dbReference>
<proteinExistence type="inferred from homology"/>
<feature type="transmembrane region" description="Helical" evidence="7">
    <location>
        <begin position="51"/>
        <end position="75"/>
    </location>
</feature>
<reference evidence="9" key="1">
    <citation type="journal article" date="2023" name="IMA Fungus">
        <title>Comparative genomic study of the Penicillium genus elucidates a diverse pangenome and 15 lateral gene transfer events.</title>
        <authorList>
            <person name="Petersen C."/>
            <person name="Sorensen T."/>
            <person name="Nielsen M.R."/>
            <person name="Sondergaard T.E."/>
            <person name="Sorensen J.L."/>
            <person name="Fitzpatrick D.A."/>
            <person name="Frisvad J.C."/>
            <person name="Nielsen K.L."/>
        </authorList>
    </citation>
    <scope>NUCLEOTIDE SEQUENCE</scope>
    <source>
        <strain evidence="9">IBT 15450</strain>
    </source>
</reference>
<feature type="transmembrane region" description="Helical" evidence="7">
    <location>
        <begin position="182"/>
        <end position="204"/>
    </location>
</feature>
<keyword evidence="3 7" id="KW-1133">Transmembrane helix</keyword>
<feature type="region of interest" description="Disordered" evidence="6">
    <location>
        <begin position="283"/>
        <end position="362"/>
    </location>
</feature>
<dbReference type="Proteomes" id="UP001219568">
    <property type="component" value="Unassembled WGS sequence"/>
</dbReference>
<keyword evidence="2 7" id="KW-0812">Transmembrane</keyword>
<comment type="similarity">
    <text evidence="5">Belongs to the SAT4 family.</text>
</comment>
<sequence>MSTIITDVDFNETKAKEINICAWVFTGIAIGTVFLKLTTRAHVKKLGWDDFFIFLSLALSIIAAAFVSYSVTLGLGRHTAAVIAEHGQERLALTAYWQILGYPFNIGSFSFPNISIAILISNLLDRNPWRTGCLYAMTILQVVLSLISIFVIFFQCTPTAALWDPSVKGTCWSTKVFNDYSYWVSAYTTLTDIVLAVVPIRAFWNLQMRFSTKLGICIMMGLTLLSAIVTVVKATYLHLFTDRTDPLFNVVPLVLWGLVEQNVVIVAACIPTLRPFFRKTFESKSSHSDTGNPSSGLGFKLSSNPSQSDIKPIGSESELPLERSKRQAFDVDSNNSQQGIWQTQEVSVESDEETDLEGGQRRMYREVVPANLRSGKQH</sequence>
<feature type="transmembrane region" description="Helical" evidence="7">
    <location>
        <begin position="216"/>
        <end position="241"/>
    </location>
</feature>
<evidence type="ECO:0000259" key="8">
    <source>
        <dbReference type="Pfam" id="PF20684"/>
    </source>
</evidence>
<feature type="domain" description="Rhodopsin" evidence="8">
    <location>
        <begin position="36"/>
        <end position="279"/>
    </location>
</feature>
<feature type="transmembrane region" description="Helical" evidence="7">
    <location>
        <begin position="20"/>
        <end position="39"/>
    </location>
</feature>
<dbReference type="EMBL" id="JAQJZL010000010">
    <property type="protein sequence ID" value="KAJ6035608.1"/>
    <property type="molecule type" value="Genomic_DNA"/>
</dbReference>
<keyword evidence="10" id="KW-1185">Reference proteome</keyword>
<evidence type="ECO:0000256" key="3">
    <source>
        <dbReference type="ARBA" id="ARBA00022989"/>
    </source>
</evidence>
<evidence type="ECO:0000256" key="6">
    <source>
        <dbReference type="SAM" id="MobiDB-lite"/>
    </source>
</evidence>
<name>A0AAD6I8G7_PENCN</name>
<evidence type="ECO:0000256" key="4">
    <source>
        <dbReference type="ARBA" id="ARBA00023136"/>
    </source>
</evidence>
<feature type="compositionally biased region" description="Polar residues" evidence="6">
    <location>
        <begin position="332"/>
        <end position="347"/>
    </location>
</feature>
<evidence type="ECO:0000256" key="5">
    <source>
        <dbReference type="ARBA" id="ARBA00038359"/>
    </source>
</evidence>
<dbReference type="PANTHER" id="PTHR33048:SF155">
    <property type="entry name" value="INTEGRAL MEMBRANE PROTEIN"/>
    <property type="match status" value="1"/>
</dbReference>
<feature type="transmembrane region" description="Helical" evidence="7">
    <location>
        <begin position="95"/>
        <end position="120"/>
    </location>
</feature>
<evidence type="ECO:0000256" key="1">
    <source>
        <dbReference type="ARBA" id="ARBA00004141"/>
    </source>
</evidence>
<dbReference type="PANTHER" id="PTHR33048">
    <property type="entry name" value="PTH11-LIKE INTEGRAL MEMBRANE PROTEIN (AFU_ORTHOLOGUE AFUA_5G11245)"/>
    <property type="match status" value="1"/>
</dbReference>
<feature type="compositionally biased region" description="Basic and acidic residues" evidence="6">
    <location>
        <begin position="320"/>
        <end position="329"/>
    </location>
</feature>
<evidence type="ECO:0000256" key="2">
    <source>
        <dbReference type="ARBA" id="ARBA00022692"/>
    </source>
</evidence>
<reference evidence="9" key="2">
    <citation type="submission" date="2023-01" db="EMBL/GenBank/DDBJ databases">
        <authorList>
            <person name="Petersen C."/>
        </authorList>
    </citation>
    <scope>NUCLEOTIDE SEQUENCE</scope>
    <source>
        <strain evidence="9">IBT 15450</strain>
    </source>
</reference>
<feature type="transmembrane region" description="Helical" evidence="7">
    <location>
        <begin position="253"/>
        <end position="277"/>
    </location>
</feature>
<dbReference type="InterPro" id="IPR052337">
    <property type="entry name" value="SAT4-like"/>
</dbReference>
<feature type="transmembrane region" description="Helical" evidence="7">
    <location>
        <begin position="132"/>
        <end position="154"/>
    </location>
</feature>